<keyword evidence="1" id="KW-0418">Kinase</keyword>
<organism evidence="3 4">
    <name type="scientific">Nonomuraea roseola</name>
    <dbReference type="NCBI Taxonomy" id="46179"/>
    <lineage>
        <taxon>Bacteria</taxon>
        <taxon>Bacillati</taxon>
        <taxon>Actinomycetota</taxon>
        <taxon>Actinomycetes</taxon>
        <taxon>Streptosporangiales</taxon>
        <taxon>Streptosporangiaceae</taxon>
        <taxon>Nonomuraea</taxon>
    </lineage>
</organism>
<dbReference type="GO" id="GO:0005524">
    <property type="term" value="F:ATP binding"/>
    <property type="evidence" value="ECO:0007669"/>
    <property type="project" value="UniProtKB-KW"/>
</dbReference>
<dbReference type="PANTHER" id="PTHR35526:SF3">
    <property type="entry name" value="ANTI-SIGMA-F FACTOR RSBW"/>
    <property type="match status" value="1"/>
</dbReference>
<protein>
    <submittedName>
        <fullName evidence="3">ATP-binding protein</fullName>
    </submittedName>
</protein>
<gene>
    <name evidence="3" type="ORF">ACFFRN_42600</name>
</gene>
<dbReference type="PANTHER" id="PTHR35526">
    <property type="entry name" value="ANTI-SIGMA-F FACTOR RSBW-RELATED"/>
    <property type="match status" value="1"/>
</dbReference>
<reference evidence="3 4" key="1">
    <citation type="submission" date="2024-09" db="EMBL/GenBank/DDBJ databases">
        <authorList>
            <person name="Sun Q."/>
            <person name="Mori K."/>
        </authorList>
    </citation>
    <scope>NUCLEOTIDE SEQUENCE [LARGE SCALE GENOMIC DNA]</scope>
    <source>
        <strain evidence="3 4">JCM 3323</strain>
    </source>
</reference>
<dbReference type="Gene3D" id="3.30.565.10">
    <property type="entry name" value="Histidine kinase-like ATPase, C-terminal domain"/>
    <property type="match status" value="1"/>
</dbReference>
<feature type="domain" description="Histidine kinase/HSP90-like ATPase" evidence="2">
    <location>
        <begin position="64"/>
        <end position="174"/>
    </location>
</feature>
<evidence type="ECO:0000259" key="2">
    <source>
        <dbReference type="Pfam" id="PF13581"/>
    </source>
</evidence>
<dbReference type="CDD" id="cd16936">
    <property type="entry name" value="HATPase_RsbW-like"/>
    <property type="match status" value="1"/>
</dbReference>
<proteinExistence type="predicted"/>
<comment type="caution">
    <text evidence="3">The sequence shown here is derived from an EMBL/GenBank/DDBJ whole genome shotgun (WGS) entry which is preliminary data.</text>
</comment>
<evidence type="ECO:0000256" key="1">
    <source>
        <dbReference type="ARBA" id="ARBA00022527"/>
    </source>
</evidence>
<dbReference type="InterPro" id="IPR050267">
    <property type="entry name" value="Anti-sigma-factor_SerPK"/>
</dbReference>
<name>A0ABV5QCV2_9ACTN</name>
<keyword evidence="3" id="KW-0547">Nucleotide-binding</keyword>
<dbReference type="RefSeq" id="WP_346120038.1">
    <property type="nucleotide sequence ID" value="NZ_BAAAXC010000009.1"/>
</dbReference>
<keyword evidence="1" id="KW-0723">Serine/threonine-protein kinase</keyword>
<sequence>MNPLQGVADECPSSPLFPADSAYCPPALETDRRARPWHRFSRALWRLAGPAAQSIGQTASWRLPRRPTSVRRARHLARGRMAAWRLDSDCVVIELLVSELVTNALQHTEGTIRLALCFEDGLLRCEVEDTEADTASLRPGPAREYDESGRGLHLVEELACCWGSARTARGKAVWFELSVRPVHAAA</sequence>
<keyword evidence="4" id="KW-1185">Reference proteome</keyword>
<dbReference type="InterPro" id="IPR003594">
    <property type="entry name" value="HATPase_dom"/>
</dbReference>
<evidence type="ECO:0000313" key="4">
    <source>
        <dbReference type="Proteomes" id="UP001589646"/>
    </source>
</evidence>
<keyword evidence="1" id="KW-0808">Transferase</keyword>
<dbReference type="Pfam" id="PF13581">
    <property type="entry name" value="HATPase_c_2"/>
    <property type="match status" value="1"/>
</dbReference>
<accession>A0ABV5QCV2</accession>
<dbReference type="EMBL" id="JBHMCE010000018">
    <property type="protein sequence ID" value="MFB9533331.1"/>
    <property type="molecule type" value="Genomic_DNA"/>
</dbReference>
<dbReference type="InterPro" id="IPR036890">
    <property type="entry name" value="HATPase_C_sf"/>
</dbReference>
<dbReference type="Proteomes" id="UP001589646">
    <property type="component" value="Unassembled WGS sequence"/>
</dbReference>
<keyword evidence="3" id="KW-0067">ATP-binding</keyword>
<dbReference type="SUPFAM" id="SSF55874">
    <property type="entry name" value="ATPase domain of HSP90 chaperone/DNA topoisomerase II/histidine kinase"/>
    <property type="match status" value="1"/>
</dbReference>
<evidence type="ECO:0000313" key="3">
    <source>
        <dbReference type="EMBL" id="MFB9533331.1"/>
    </source>
</evidence>